<name>A0AAP9EDB1_LEULA</name>
<gene>
    <name evidence="4" type="ORF">FGL83_07660</name>
</gene>
<feature type="transmembrane region" description="Helical" evidence="1">
    <location>
        <begin position="12"/>
        <end position="38"/>
    </location>
</feature>
<feature type="domain" description="M23ase beta-sheet core" evidence="2">
    <location>
        <begin position="272"/>
        <end position="371"/>
    </location>
</feature>
<reference evidence="4 5" key="1">
    <citation type="submission" date="2019-06" db="EMBL/GenBank/DDBJ databases">
        <title>Genome analyses of bacteria isolated from kimchi.</title>
        <authorList>
            <person name="Lee S."/>
            <person name="Ahn S."/>
            <person name="Roh S."/>
        </authorList>
    </citation>
    <scope>NUCLEOTIDE SEQUENCE [LARGE SCALE GENOMIC DNA]</scope>
    <source>
        <strain evidence="4 5">CBA3625</strain>
    </source>
</reference>
<accession>A0AAP9EDB1</accession>
<dbReference type="AlphaFoldDB" id="A0AAP9EDB1"/>
<dbReference type="Gene3D" id="1.10.530.10">
    <property type="match status" value="1"/>
</dbReference>
<evidence type="ECO:0000313" key="4">
    <source>
        <dbReference type="EMBL" id="QEA44560.1"/>
    </source>
</evidence>
<feature type="domain" description="Phage tail lysozyme" evidence="3">
    <location>
        <begin position="73"/>
        <end position="204"/>
    </location>
</feature>
<proteinExistence type="predicted"/>
<dbReference type="GO" id="GO:0004222">
    <property type="term" value="F:metalloendopeptidase activity"/>
    <property type="evidence" value="ECO:0007669"/>
    <property type="project" value="TreeGrafter"/>
</dbReference>
<dbReference type="SUPFAM" id="SSF51261">
    <property type="entry name" value="Duplicated hybrid motif"/>
    <property type="match status" value="1"/>
</dbReference>
<dbReference type="InterPro" id="IPR041219">
    <property type="entry name" value="Phage_lysozyme2"/>
</dbReference>
<dbReference type="InterPro" id="IPR023346">
    <property type="entry name" value="Lysozyme-like_dom_sf"/>
</dbReference>
<dbReference type="EMBL" id="CP042387">
    <property type="protein sequence ID" value="QEA44560.1"/>
    <property type="molecule type" value="Genomic_DNA"/>
</dbReference>
<evidence type="ECO:0000256" key="1">
    <source>
        <dbReference type="SAM" id="Phobius"/>
    </source>
</evidence>
<dbReference type="PANTHER" id="PTHR21666">
    <property type="entry name" value="PEPTIDASE-RELATED"/>
    <property type="match status" value="1"/>
</dbReference>
<keyword evidence="1" id="KW-0472">Membrane</keyword>
<keyword evidence="1" id="KW-0812">Transmembrane</keyword>
<sequence>MFDLWLKTKKLKLYALITAVATILLTIAVGFTMLIMIVSTQREDCWNDDTVISDVGKGFSGDWHDLNSKTAQNMRHAADRFQKELHMSGDNIAAALAIGIRESGFNPEAYNPSGQVKGIWQWGAGSVNGNRYKDTPDTVEGQVQLAINELRSSHKETMILLATANNIESSLVAWDTKFEGVHENDPQRKVGETTKTAQEIKKLFALDFEGSIDVFTRNDGGVAEAANDANSSQLAQAACDIGLSTSTSGLPVQGPYSITGGYPNYDGLTGNQHYGVDFQTTHHDEGRDEANVYAVHDGIVVAKSYDSVGGNSLVIKGTDDVFTYYGHAPSQEAIVVNIGDKVKAGQHISRQGHTGAATGTHVHFAVQTKNQNGWAPMTVGLKSPGDYLKLPKKAGDHVVVPSGPFNASDSKDDK</sequence>
<evidence type="ECO:0000313" key="5">
    <source>
        <dbReference type="Proteomes" id="UP000321298"/>
    </source>
</evidence>
<dbReference type="Gene3D" id="2.70.70.10">
    <property type="entry name" value="Glucose Permease (Domain IIA)"/>
    <property type="match status" value="1"/>
</dbReference>
<dbReference type="InterPro" id="IPR050570">
    <property type="entry name" value="Cell_wall_metabolism_enzyme"/>
</dbReference>
<protein>
    <submittedName>
        <fullName evidence="4">M23 family metallopeptidase</fullName>
    </submittedName>
</protein>
<dbReference type="Pfam" id="PF01551">
    <property type="entry name" value="Peptidase_M23"/>
    <property type="match status" value="1"/>
</dbReference>
<evidence type="ECO:0000259" key="3">
    <source>
        <dbReference type="Pfam" id="PF18013"/>
    </source>
</evidence>
<dbReference type="CDD" id="cd12797">
    <property type="entry name" value="M23_peptidase"/>
    <property type="match status" value="1"/>
</dbReference>
<dbReference type="InterPro" id="IPR011055">
    <property type="entry name" value="Dup_hybrid_motif"/>
</dbReference>
<dbReference type="GeneID" id="66532075"/>
<dbReference type="Pfam" id="PF18013">
    <property type="entry name" value="Phage_lysozyme2"/>
    <property type="match status" value="1"/>
</dbReference>
<keyword evidence="5" id="KW-1185">Reference proteome</keyword>
<dbReference type="SUPFAM" id="SSF53955">
    <property type="entry name" value="Lysozyme-like"/>
    <property type="match status" value="1"/>
</dbReference>
<dbReference type="PANTHER" id="PTHR21666:SF270">
    <property type="entry name" value="MUREIN HYDROLASE ACTIVATOR ENVC"/>
    <property type="match status" value="1"/>
</dbReference>
<dbReference type="RefSeq" id="WP_147001309.1">
    <property type="nucleotide sequence ID" value="NZ_CP042387.1"/>
</dbReference>
<keyword evidence="1" id="KW-1133">Transmembrane helix</keyword>
<evidence type="ECO:0000259" key="2">
    <source>
        <dbReference type="Pfam" id="PF01551"/>
    </source>
</evidence>
<dbReference type="InterPro" id="IPR016047">
    <property type="entry name" value="M23ase_b-sheet_dom"/>
</dbReference>
<organism evidence="4 5">
    <name type="scientific">Leuconostoc lactis</name>
    <dbReference type="NCBI Taxonomy" id="1246"/>
    <lineage>
        <taxon>Bacteria</taxon>
        <taxon>Bacillati</taxon>
        <taxon>Bacillota</taxon>
        <taxon>Bacilli</taxon>
        <taxon>Lactobacillales</taxon>
        <taxon>Lactobacillaceae</taxon>
        <taxon>Leuconostoc</taxon>
    </lineage>
</organism>
<dbReference type="Proteomes" id="UP000321298">
    <property type="component" value="Chromosome"/>
</dbReference>